<dbReference type="PANTHER" id="PTHR11986">
    <property type="entry name" value="AMINOTRANSFERASE CLASS III"/>
    <property type="match status" value="1"/>
</dbReference>
<dbReference type="Proteomes" id="UP001198565">
    <property type="component" value="Unassembled WGS sequence"/>
</dbReference>
<protein>
    <submittedName>
        <fullName evidence="4">Aspartate aminotransferase family protein</fullName>
    </submittedName>
</protein>
<dbReference type="InterPro" id="IPR050103">
    <property type="entry name" value="Class-III_PLP-dep_AT"/>
</dbReference>
<dbReference type="InterPro" id="IPR015424">
    <property type="entry name" value="PyrdxlP-dep_Trfase"/>
</dbReference>
<comment type="similarity">
    <text evidence="3">Belongs to the class-III pyridoxal-phosphate-dependent aminotransferase family.</text>
</comment>
<dbReference type="CDD" id="cd00610">
    <property type="entry name" value="OAT_like"/>
    <property type="match status" value="1"/>
</dbReference>
<dbReference type="GO" id="GO:0008483">
    <property type="term" value="F:transaminase activity"/>
    <property type="evidence" value="ECO:0007669"/>
    <property type="project" value="UniProtKB-KW"/>
</dbReference>
<comment type="cofactor">
    <cofactor evidence="1">
        <name>pyridoxal 5'-phosphate</name>
        <dbReference type="ChEBI" id="CHEBI:597326"/>
    </cofactor>
</comment>
<keyword evidence="4" id="KW-0032">Aminotransferase</keyword>
<dbReference type="Gene3D" id="3.40.640.10">
    <property type="entry name" value="Type I PLP-dependent aspartate aminotransferase-like (Major domain)"/>
    <property type="match status" value="1"/>
</dbReference>
<reference evidence="4 5" key="1">
    <citation type="submission" date="2021-08" db="EMBL/GenBank/DDBJ databases">
        <title>Streptomyces sp. PTM05 isolated from lichen.</title>
        <authorList>
            <person name="Somphong A."/>
            <person name="Phongsopitanun W."/>
            <person name="Tanasupawat S."/>
        </authorList>
    </citation>
    <scope>NUCLEOTIDE SEQUENCE [LARGE SCALE GENOMIC DNA]</scope>
    <source>
        <strain evidence="4 5">Ptm05</strain>
    </source>
</reference>
<sequence>MADEAGPEAKGFDLARLLAERGAERYELHARHLNHQLPRMLHTIGFDKVYERAEGAYFWDADGDDYLDMLAGFGVMGLGRHHPVVRKALHDVLDAGLADLTRFDCPPLPGLLAEKLLSHTPHLDRVFFGNSGTEAVETALKFARYATGRPRVLYCTHSFHGLTTGSLSVNGEPGFQDGFAPLLPDTAIPMGDLGALERELGKGDVAALIVEPIQGHGVHIAPPGYLAAAQDLLHRHKALLICDEVQTGLGRTGEFFAYQHETGVEPDLVTVSKALSGGYVPVSATLGKEWIFKKVYSSMDRVLVHSASFGSNAQAMAAGLATLSVMEDERVVENARVTGDLLRTRLAALTDRYEMLHEVRGRGLMIGIEFGRPRSLKLRSGWAMLQAARRGLFAQMVVVPLLQRHRILTQVSGDHLEVIKLIPPLIIGEREVDRFVDAFADVMDDAHKGSGLMWDFGRTLIRQAVGNR</sequence>
<evidence type="ECO:0000256" key="3">
    <source>
        <dbReference type="RuleBase" id="RU003560"/>
    </source>
</evidence>
<comment type="caution">
    <text evidence="4">The sequence shown here is derived from an EMBL/GenBank/DDBJ whole genome shotgun (WGS) entry which is preliminary data.</text>
</comment>
<dbReference type="EMBL" id="JAINVZ010000017">
    <property type="protein sequence ID" value="MBY8887576.1"/>
    <property type="molecule type" value="Genomic_DNA"/>
</dbReference>
<evidence type="ECO:0000313" key="4">
    <source>
        <dbReference type="EMBL" id="MBY8887576.1"/>
    </source>
</evidence>
<dbReference type="Pfam" id="PF00202">
    <property type="entry name" value="Aminotran_3"/>
    <property type="match status" value="1"/>
</dbReference>
<evidence type="ECO:0000256" key="1">
    <source>
        <dbReference type="ARBA" id="ARBA00001933"/>
    </source>
</evidence>
<dbReference type="SUPFAM" id="SSF53383">
    <property type="entry name" value="PLP-dependent transferases"/>
    <property type="match status" value="1"/>
</dbReference>
<dbReference type="InterPro" id="IPR015422">
    <property type="entry name" value="PyrdxlP-dep_Trfase_small"/>
</dbReference>
<gene>
    <name evidence="4" type="ORF">K7472_22435</name>
</gene>
<evidence type="ECO:0000256" key="2">
    <source>
        <dbReference type="ARBA" id="ARBA00022898"/>
    </source>
</evidence>
<dbReference type="PANTHER" id="PTHR11986:SF121">
    <property type="entry name" value="BLR3010 PROTEIN"/>
    <property type="match status" value="1"/>
</dbReference>
<dbReference type="PROSITE" id="PS00600">
    <property type="entry name" value="AA_TRANSFER_CLASS_3"/>
    <property type="match status" value="1"/>
</dbReference>
<dbReference type="PIRSF" id="PIRSF000521">
    <property type="entry name" value="Transaminase_4ab_Lys_Orn"/>
    <property type="match status" value="1"/>
</dbReference>
<dbReference type="InterPro" id="IPR049704">
    <property type="entry name" value="Aminotrans_3_PPA_site"/>
</dbReference>
<dbReference type="InterPro" id="IPR015421">
    <property type="entry name" value="PyrdxlP-dep_Trfase_major"/>
</dbReference>
<dbReference type="Gene3D" id="3.90.1150.10">
    <property type="entry name" value="Aspartate Aminotransferase, domain 1"/>
    <property type="match status" value="1"/>
</dbReference>
<proteinExistence type="inferred from homology"/>
<keyword evidence="5" id="KW-1185">Reference proteome</keyword>
<keyword evidence="2 3" id="KW-0663">Pyridoxal phosphate</keyword>
<organism evidence="4 5">
    <name type="scientific">Streptantibioticus parmotrematis</name>
    <dbReference type="NCBI Taxonomy" id="2873249"/>
    <lineage>
        <taxon>Bacteria</taxon>
        <taxon>Bacillati</taxon>
        <taxon>Actinomycetota</taxon>
        <taxon>Actinomycetes</taxon>
        <taxon>Kitasatosporales</taxon>
        <taxon>Streptomycetaceae</taxon>
        <taxon>Streptantibioticus</taxon>
    </lineage>
</organism>
<evidence type="ECO:0000313" key="5">
    <source>
        <dbReference type="Proteomes" id="UP001198565"/>
    </source>
</evidence>
<keyword evidence="4" id="KW-0808">Transferase</keyword>
<name>A0ABS7QWI6_9ACTN</name>
<dbReference type="RefSeq" id="WP_222980323.1">
    <property type="nucleotide sequence ID" value="NZ_JAINVZ010000017.1"/>
</dbReference>
<dbReference type="InterPro" id="IPR005814">
    <property type="entry name" value="Aminotrans_3"/>
</dbReference>
<accession>A0ABS7QWI6</accession>